<evidence type="ECO:0000256" key="1">
    <source>
        <dbReference type="SAM" id="SignalP"/>
    </source>
</evidence>
<sequence>MKSFRLLLVCIILSFISLKSHSQEKINFDDIKLDISKFIFYGKPDITKCDGSGTVLESDDYAATNAPLYSTFTIHKKQGDNYIISFLDWSTSKSMFKSEDTYNKNLVKALTYNYLAPKGTFEAFNSKTKSNDKNITVTTLRKEAFYLISKNDLKEYAYKYDPKPSYEFNYGTISYLARMRPKVGNIPGKWSTDLNLGLTAGVRKNIGKNFGLSLLAGIGITKISLDSISTKGVVKTTSEKPALTPSLNLLFSYQNFSIGFGAGMDWINEDSKESSAWIYNNKIFYGIGFGINIFQSSSNQNKTELQIQ</sequence>
<protein>
    <recommendedName>
        <fullName evidence="4">Outer membrane protein beta-barrel domain-containing protein</fullName>
    </recommendedName>
</protein>
<keyword evidence="1" id="KW-0732">Signal</keyword>
<dbReference type="AlphaFoldDB" id="A0A1M5EBV8"/>
<proteinExistence type="predicted"/>
<keyword evidence="3" id="KW-1185">Reference proteome</keyword>
<accession>A0A1M5EBV8</accession>
<evidence type="ECO:0000313" key="3">
    <source>
        <dbReference type="Proteomes" id="UP000184071"/>
    </source>
</evidence>
<dbReference type="Proteomes" id="UP000184071">
    <property type="component" value="Unassembled WGS sequence"/>
</dbReference>
<feature type="chain" id="PRO_5012612457" description="Outer membrane protein beta-barrel domain-containing protein" evidence="1">
    <location>
        <begin position="23"/>
        <end position="308"/>
    </location>
</feature>
<feature type="signal peptide" evidence="1">
    <location>
        <begin position="1"/>
        <end position="22"/>
    </location>
</feature>
<dbReference type="STRING" id="370979.SAMN05443663_10188"/>
<gene>
    <name evidence="2" type="ORF">SAMN05443663_10188</name>
</gene>
<dbReference type="EMBL" id="FQWC01000001">
    <property type="protein sequence ID" value="SHF76666.1"/>
    <property type="molecule type" value="Genomic_DNA"/>
</dbReference>
<evidence type="ECO:0008006" key="4">
    <source>
        <dbReference type="Google" id="ProtNLM"/>
    </source>
</evidence>
<evidence type="ECO:0000313" key="2">
    <source>
        <dbReference type="EMBL" id="SHF76666.1"/>
    </source>
</evidence>
<dbReference type="RefSeq" id="WP_139260373.1">
    <property type="nucleotide sequence ID" value="NZ_FQWC01000001.1"/>
</dbReference>
<reference evidence="3" key="1">
    <citation type="submission" date="2016-11" db="EMBL/GenBank/DDBJ databases">
        <authorList>
            <person name="Varghese N."/>
            <person name="Submissions S."/>
        </authorList>
    </citation>
    <scope>NUCLEOTIDE SEQUENCE [LARGE SCALE GENOMIC DNA]</scope>
    <source>
        <strain evidence="3">DSM 17963</strain>
    </source>
</reference>
<dbReference type="OrthoDB" id="1158431at2"/>
<name>A0A1M5EBV8_9FLAO</name>
<organism evidence="2 3">
    <name type="scientific">Flavobacterium defluvii</name>
    <dbReference type="NCBI Taxonomy" id="370979"/>
    <lineage>
        <taxon>Bacteria</taxon>
        <taxon>Pseudomonadati</taxon>
        <taxon>Bacteroidota</taxon>
        <taxon>Flavobacteriia</taxon>
        <taxon>Flavobacteriales</taxon>
        <taxon>Flavobacteriaceae</taxon>
        <taxon>Flavobacterium</taxon>
    </lineage>
</organism>